<keyword evidence="1" id="KW-0472">Membrane</keyword>
<dbReference type="EMBL" id="OC915293">
    <property type="protein sequence ID" value="CAD7639730.1"/>
    <property type="molecule type" value="Genomic_DNA"/>
</dbReference>
<name>A0A7R9LE19_9ACAR</name>
<evidence type="ECO:0000313" key="3">
    <source>
        <dbReference type="Proteomes" id="UP000728032"/>
    </source>
</evidence>
<feature type="transmembrane region" description="Helical" evidence="1">
    <location>
        <begin position="30"/>
        <end position="51"/>
    </location>
</feature>
<dbReference type="AlphaFoldDB" id="A0A7R9LE19"/>
<keyword evidence="1" id="KW-0812">Transmembrane</keyword>
<reference evidence="2" key="1">
    <citation type="submission" date="2020-11" db="EMBL/GenBank/DDBJ databases">
        <authorList>
            <person name="Tran Van P."/>
        </authorList>
    </citation>
    <scope>NUCLEOTIDE SEQUENCE</scope>
</reference>
<evidence type="ECO:0000256" key="1">
    <source>
        <dbReference type="SAM" id="Phobius"/>
    </source>
</evidence>
<gene>
    <name evidence="2" type="ORF">ONB1V03_LOCUS2164</name>
</gene>
<dbReference type="Proteomes" id="UP000728032">
    <property type="component" value="Unassembled WGS sequence"/>
</dbReference>
<accession>A0A7R9LE19</accession>
<organism evidence="2">
    <name type="scientific">Oppiella nova</name>
    <dbReference type="NCBI Taxonomy" id="334625"/>
    <lineage>
        <taxon>Eukaryota</taxon>
        <taxon>Metazoa</taxon>
        <taxon>Ecdysozoa</taxon>
        <taxon>Arthropoda</taxon>
        <taxon>Chelicerata</taxon>
        <taxon>Arachnida</taxon>
        <taxon>Acari</taxon>
        <taxon>Acariformes</taxon>
        <taxon>Sarcoptiformes</taxon>
        <taxon>Oribatida</taxon>
        <taxon>Brachypylina</taxon>
        <taxon>Oppioidea</taxon>
        <taxon>Oppiidae</taxon>
        <taxon>Oppiella</taxon>
    </lineage>
</organism>
<proteinExistence type="predicted"/>
<keyword evidence="1" id="KW-1133">Transmembrane helix</keyword>
<evidence type="ECO:0000313" key="2">
    <source>
        <dbReference type="EMBL" id="CAD7639730.1"/>
    </source>
</evidence>
<keyword evidence="3" id="KW-1185">Reference proteome</keyword>
<sequence length="80" mass="9327">MIWTNYRSIQILLSLQAMVFEAPFDYQFRYLPSIVSFVATIAPIITTTASIRRHTTYYPCLYMLYTPSLSTPNDVEMHDP</sequence>
<protein>
    <submittedName>
        <fullName evidence="2">Uncharacterized protein</fullName>
    </submittedName>
</protein>
<dbReference type="EMBL" id="CAJPVJ010000468">
    <property type="protein sequence ID" value="CAG2162572.1"/>
    <property type="molecule type" value="Genomic_DNA"/>
</dbReference>